<keyword evidence="3" id="KW-0378">Hydrolase</keyword>
<protein>
    <submittedName>
        <fullName evidence="3">HD-GYP domain-containing protein</fullName>
        <ecNumber evidence="3">3.1.4.-</ecNumber>
    </submittedName>
</protein>
<dbReference type="GO" id="GO:0016787">
    <property type="term" value="F:hydrolase activity"/>
    <property type="evidence" value="ECO:0007669"/>
    <property type="project" value="UniProtKB-KW"/>
</dbReference>
<sequence>MALKYRRYVVGEIKPGMVLGTDALSADGKVMLSAGTVFTEATIRLLAAWGFDSAIILEDEAVGDEVREKRLSERMLFNAKYEETVSMVRDAFDQIRYFEEVPLKKMQHLSENALLTLTATPGALGYLHSLRDVDNYTFQHSVNVAIISGVLSRWLGDDGERMRDMVLAGLLHDVGKAMVPLEILNKPGQLTPAEMEVMQKHSAYGYEMLKKAKVLAGDVLAGVWQHHERLDGSGYPRGLRGGNILPSARIIAISDIYDAMTSDRIYRLKMTPFHVIKTLFENMFDKLDASMCTIFLNNLKDYFVGTTVELSDGRLAEVIFMDWISWDRLTVRTSDGECIQLGEHAEQKIVRCLQA</sequence>
<dbReference type="PANTHER" id="PTHR43155">
    <property type="entry name" value="CYCLIC DI-GMP PHOSPHODIESTERASE PA4108-RELATED"/>
    <property type="match status" value="1"/>
</dbReference>
<evidence type="ECO:0000259" key="1">
    <source>
        <dbReference type="PROSITE" id="PS51831"/>
    </source>
</evidence>
<dbReference type="RefSeq" id="WP_413781537.1">
    <property type="nucleotide sequence ID" value="NZ_JAUOZS010000001.1"/>
</dbReference>
<dbReference type="Proteomes" id="UP001254848">
    <property type="component" value="Unassembled WGS sequence"/>
</dbReference>
<dbReference type="EC" id="3.1.4.-" evidence="3"/>
<dbReference type="CDD" id="cd00077">
    <property type="entry name" value="HDc"/>
    <property type="match status" value="1"/>
</dbReference>
<evidence type="ECO:0000313" key="3">
    <source>
        <dbReference type="EMBL" id="MDT8903075.1"/>
    </source>
</evidence>
<gene>
    <name evidence="3" type="ORF">Q4T40_17715</name>
</gene>
<dbReference type="InterPro" id="IPR006674">
    <property type="entry name" value="HD_domain"/>
</dbReference>
<organism evidence="3 4">
    <name type="scientific">Anaeroselena agilis</name>
    <dbReference type="NCBI Taxonomy" id="3063788"/>
    <lineage>
        <taxon>Bacteria</taxon>
        <taxon>Bacillati</taxon>
        <taxon>Bacillota</taxon>
        <taxon>Negativicutes</taxon>
        <taxon>Acetonemataceae</taxon>
        <taxon>Anaeroselena</taxon>
    </lineage>
</organism>
<dbReference type="NCBIfam" id="TIGR00277">
    <property type="entry name" value="HDIG"/>
    <property type="match status" value="1"/>
</dbReference>
<dbReference type="InterPro" id="IPR006675">
    <property type="entry name" value="HDIG_dom"/>
</dbReference>
<feature type="domain" description="HD-GYP" evidence="2">
    <location>
        <begin position="115"/>
        <end position="311"/>
    </location>
</feature>
<accession>A0ABU3P203</accession>
<dbReference type="EMBL" id="JAUOZS010000001">
    <property type="protein sequence ID" value="MDT8903075.1"/>
    <property type="molecule type" value="Genomic_DNA"/>
</dbReference>
<dbReference type="PROSITE" id="PS51831">
    <property type="entry name" value="HD"/>
    <property type="match status" value="1"/>
</dbReference>
<comment type="caution">
    <text evidence="3">The sequence shown here is derived from an EMBL/GenBank/DDBJ whole genome shotgun (WGS) entry which is preliminary data.</text>
</comment>
<dbReference type="PANTHER" id="PTHR43155:SF2">
    <property type="entry name" value="CYCLIC DI-GMP PHOSPHODIESTERASE PA4108"/>
    <property type="match status" value="1"/>
</dbReference>
<feature type="domain" description="HD" evidence="1">
    <location>
        <begin position="137"/>
        <end position="260"/>
    </location>
</feature>
<dbReference type="Gene3D" id="1.10.3210.10">
    <property type="entry name" value="Hypothetical protein af1432"/>
    <property type="match status" value="1"/>
</dbReference>
<dbReference type="InterPro" id="IPR037522">
    <property type="entry name" value="HD_GYP_dom"/>
</dbReference>
<evidence type="ECO:0000313" key="4">
    <source>
        <dbReference type="Proteomes" id="UP001254848"/>
    </source>
</evidence>
<proteinExistence type="predicted"/>
<name>A0ABU3P203_9FIRM</name>
<dbReference type="InterPro" id="IPR003607">
    <property type="entry name" value="HD/PDEase_dom"/>
</dbReference>
<dbReference type="SMART" id="SM00471">
    <property type="entry name" value="HDc"/>
    <property type="match status" value="1"/>
</dbReference>
<reference evidence="3 4" key="1">
    <citation type="submission" date="2023-07" db="EMBL/GenBank/DDBJ databases">
        <title>The novel representative of Negativicutes class, Anaeroselena agilis gen. nov. sp. nov.</title>
        <authorList>
            <person name="Prokofeva M.I."/>
            <person name="Elcheninov A.G."/>
            <person name="Klyukina A."/>
            <person name="Kublanov I.V."/>
            <person name="Frolov E.N."/>
            <person name="Podosokorskaya O.A."/>
        </authorList>
    </citation>
    <scope>NUCLEOTIDE SEQUENCE [LARGE SCALE GENOMIC DNA]</scope>
    <source>
        <strain evidence="3 4">4137-cl</strain>
    </source>
</reference>
<evidence type="ECO:0000259" key="2">
    <source>
        <dbReference type="PROSITE" id="PS51832"/>
    </source>
</evidence>
<dbReference type="Pfam" id="PF13487">
    <property type="entry name" value="HD_5"/>
    <property type="match status" value="1"/>
</dbReference>
<dbReference type="SUPFAM" id="SSF109604">
    <property type="entry name" value="HD-domain/PDEase-like"/>
    <property type="match status" value="1"/>
</dbReference>
<keyword evidence="4" id="KW-1185">Reference proteome</keyword>
<dbReference type="PROSITE" id="PS51832">
    <property type="entry name" value="HD_GYP"/>
    <property type="match status" value="1"/>
</dbReference>